<dbReference type="Proteomes" id="UP001501510">
    <property type="component" value="Unassembled WGS sequence"/>
</dbReference>
<dbReference type="RefSeq" id="WP_343761015.1">
    <property type="nucleotide sequence ID" value="NZ_BAAACG010000008.1"/>
</dbReference>
<gene>
    <name evidence="6" type="ORF">GCM10008906_18630</name>
</gene>
<dbReference type="InterPro" id="IPR027417">
    <property type="entry name" value="P-loop_NTPase"/>
</dbReference>
<evidence type="ECO:0000256" key="1">
    <source>
        <dbReference type="ARBA" id="ARBA00006930"/>
    </source>
</evidence>
<dbReference type="SUPFAM" id="SSF52540">
    <property type="entry name" value="P-loop containing nucleoside triphosphate hydrolases"/>
    <property type="match status" value="1"/>
</dbReference>
<dbReference type="PANTHER" id="PTHR32114">
    <property type="entry name" value="ABC TRANSPORTER ABCH.3"/>
    <property type="match status" value="1"/>
</dbReference>
<protein>
    <recommendedName>
        <fullName evidence="3">Nuclease SbcCD subunit C</fullName>
    </recommendedName>
</protein>
<reference evidence="7" key="1">
    <citation type="journal article" date="2019" name="Int. J. Syst. Evol. Microbiol.">
        <title>The Global Catalogue of Microorganisms (GCM) 10K type strain sequencing project: providing services to taxonomists for standard genome sequencing and annotation.</title>
        <authorList>
            <consortium name="The Broad Institute Genomics Platform"/>
            <consortium name="The Broad Institute Genome Sequencing Center for Infectious Disease"/>
            <person name="Wu L."/>
            <person name="Ma J."/>
        </authorList>
    </citation>
    <scope>NUCLEOTIDE SEQUENCE [LARGE SCALE GENOMIC DNA]</scope>
    <source>
        <strain evidence="7">JCM 1407</strain>
    </source>
</reference>
<comment type="subunit">
    <text evidence="2">Heterodimer of SbcC and SbcD.</text>
</comment>
<comment type="similarity">
    <text evidence="1">Belongs to the SMC family. SbcC subfamily.</text>
</comment>
<dbReference type="EMBL" id="BAAACG010000008">
    <property type="protein sequence ID" value="GAA0739634.1"/>
    <property type="molecule type" value="Genomic_DNA"/>
</dbReference>
<dbReference type="Pfam" id="PF13476">
    <property type="entry name" value="AAA_23"/>
    <property type="match status" value="1"/>
</dbReference>
<feature type="domain" description="Rad50/SbcC-type AAA" evidence="5">
    <location>
        <begin position="5"/>
        <end position="228"/>
    </location>
</feature>
<feature type="coiled-coil region" evidence="4">
    <location>
        <begin position="361"/>
        <end position="488"/>
    </location>
</feature>
<evidence type="ECO:0000256" key="2">
    <source>
        <dbReference type="ARBA" id="ARBA00011322"/>
    </source>
</evidence>
<evidence type="ECO:0000259" key="5">
    <source>
        <dbReference type="Pfam" id="PF13476"/>
    </source>
</evidence>
<feature type="coiled-coil region" evidence="4">
    <location>
        <begin position="761"/>
        <end position="795"/>
    </location>
</feature>
<name>A0ABP3UQA7_9CLOT</name>
<dbReference type="Gene3D" id="3.40.50.300">
    <property type="entry name" value="P-loop containing nucleotide triphosphate hydrolases"/>
    <property type="match status" value="2"/>
</dbReference>
<evidence type="ECO:0000313" key="7">
    <source>
        <dbReference type="Proteomes" id="UP001501510"/>
    </source>
</evidence>
<sequence>MKPKKLQIKGLNSFLEKQTIDFERLTERGLFGIFGPTGSGKSTILDAITMALYGNIARDSSEFINISTDSLNISYEFEIGVENKRQDFIVDRTIKRDKNGRYKTKASRLVKKDGDLETVVADKARDIQKNIENIIGLTSQDFTRSVVLPQGKFSEFLKLSGKARRDMLERIFGLEDFGKKLLDKIRKAKNKELSSMTLLSGKLEQYEGISKDSLKELEEDLEEIKKEYDALKIKNKDIKCRYDKYKDVWNLQKDLNNHLAILKELENSKNDIDNKRNIALKARNALIVKPYVDDVKKTENNIKVNKEELDKIQSLMDDIVLKVSEIEKEYNKAFIDKEELIPTLIEKENNTKQAIEKKESIAGIKKEREKLKIKYTKVKKEVEKLENDSIKFIDGIEELDKNLKEKENEIGNLAIDYELRDSIQELLNLKREIDDINDNINTLNVKIKDKNSIISNNKNKYNNILEKQKKLEKNIFKLSNEENDLNSKKPGDSSILLDIQKNINTLEEKINYYNKILLEKNKNEKNLNLVLIKKKPIKEKFLNISKDIKDKNEKLCSLKNNLEDLEKESMASILASNLKENNPCPVCGSTNHVNLASKIDIEKLGKIKSIVKELELELESLRENQNSLNIKLVSFEKEEDIINDKLKNINEELKEYNIDLLEKNKNDSIKKFSKVQKSISDFEKSKSHMEERKDKLKEEKNKIDKEEITCTERLLKEKEILNSLIKDRDNYKVLLKEKNNSFNKIKNDKNIENPEIELKEIKINEKKIINFQNQCKKIREQLEKYKLKNQHIIDRKNKLEITKAKIVEVGKEKKNIIDKEEKEIKKLIGENIEGKLESYLLDIKEKIKFIKSNEENLKLKLSKKTKEKECLKEKEIIKKQNKLNFEENILIQREKLKKSLKNNKFSSIDEVENAYLKEECIIDIEKDIADFENKLNNENTNIKIINRKLNGNHIEKKQWEELLKEKENTEEEFNEIVKKVAVQEESIKNMKLKLKEFGDLLEKKKNIEHKKSLLEDIDKLVQGNKFVEFVATSQLKYIAFEASKRLKDITRGRYALELDSSSNFTIRDDFSGGAVRPTNTLSGGETFLTSLALALALSSQIQLKGNSPLEFFFLDEGFGSLDNDLLDIVMNSLEKIHTDKLSIGIISHVEELKDRVPVKLILEPAMPGEGGSKTRIEYS</sequence>
<evidence type="ECO:0000256" key="3">
    <source>
        <dbReference type="ARBA" id="ARBA00013368"/>
    </source>
</evidence>
<feature type="coiled-coil region" evidence="4">
    <location>
        <begin position="604"/>
        <end position="709"/>
    </location>
</feature>
<feature type="coiled-coil region" evidence="4">
    <location>
        <begin position="921"/>
        <end position="986"/>
    </location>
</feature>
<evidence type="ECO:0000256" key="4">
    <source>
        <dbReference type="SAM" id="Coils"/>
    </source>
</evidence>
<dbReference type="Pfam" id="PF13558">
    <property type="entry name" value="SbcC_Walker_B"/>
    <property type="match status" value="1"/>
</dbReference>
<dbReference type="InterPro" id="IPR038729">
    <property type="entry name" value="Rad50/SbcC_AAA"/>
</dbReference>
<dbReference type="PANTHER" id="PTHR32114:SF2">
    <property type="entry name" value="ABC TRANSPORTER ABCH.3"/>
    <property type="match status" value="1"/>
</dbReference>
<accession>A0ABP3UQA7</accession>
<keyword evidence="4" id="KW-0175">Coiled coil</keyword>
<organism evidence="6 7">
    <name type="scientific">Clostridium oceanicum</name>
    <dbReference type="NCBI Taxonomy" id="1543"/>
    <lineage>
        <taxon>Bacteria</taxon>
        <taxon>Bacillati</taxon>
        <taxon>Bacillota</taxon>
        <taxon>Clostridia</taxon>
        <taxon>Eubacteriales</taxon>
        <taxon>Clostridiaceae</taxon>
        <taxon>Clostridium</taxon>
    </lineage>
</organism>
<keyword evidence="7" id="KW-1185">Reference proteome</keyword>
<feature type="coiled-coil region" evidence="4">
    <location>
        <begin position="207"/>
        <end position="315"/>
    </location>
</feature>
<comment type="caution">
    <text evidence="6">The sequence shown here is derived from an EMBL/GenBank/DDBJ whole genome shotgun (WGS) entry which is preliminary data.</text>
</comment>
<evidence type="ECO:0000313" key="6">
    <source>
        <dbReference type="EMBL" id="GAA0739634.1"/>
    </source>
</evidence>
<proteinExistence type="inferred from homology"/>